<keyword evidence="2" id="KW-1185">Reference proteome</keyword>
<name>A0A1H3BC32_9PSEU</name>
<dbReference type="EMBL" id="FNOK01000010">
    <property type="protein sequence ID" value="SDX39503.1"/>
    <property type="molecule type" value="Genomic_DNA"/>
</dbReference>
<dbReference type="Proteomes" id="UP000199529">
    <property type="component" value="Unassembled WGS sequence"/>
</dbReference>
<evidence type="ECO:0000313" key="1">
    <source>
        <dbReference type="EMBL" id="SDX39503.1"/>
    </source>
</evidence>
<sequence>MYSRTFSERSSPNKRSNAPVFGGFVSISATLKGHGRRGRLRRTLIWNRRHLLHALREFEQFYNVATDFGNASTWSGS</sequence>
<organism evidence="1 2">
    <name type="scientific">Saccharopolyspora shandongensis</name>
    <dbReference type="NCBI Taxonomy" id="418495"/>
    <lineage>
        <taxon>Bacteria</taxon>
        <taxon>Bacillati</taxon>
        <taxon>Actinomycetota</taxon>
        <taxon>Actinomycetes</taxon>
        <taxon>Pseudonocardiales</taxon>
        <taxon>Pseudonocardiaceae</taxon>
        <taxon>Saccharopolyspora</taxon>
    </lineage>
</organism>
<reference evidence="2" key="1">
    <citation type="submission" date="2016-10" db="EMBL/GenBank/DDBJ databases">
        <authorList>
            <person name="Varghese N."/>
            <person name="Submissions S."/>
        </authorList>
    </citation>
    <scope>NUCLEOTIDE SEQUENCE [LARGE SCALE GENOMIC DNA]</scope>
    <source>
        <strain evidence="2">CGMCC 4.3530</strain>
    </source>
</reference>
<protein>
    <submittedName>
        <fullName evidence="1">Uncharacterized protein</fullName>
    </submittedName>
</protein>
<gene>
    <name evidence="1" type="ORF">SAMN05216215_1010141</name>
</gene>
<proteinExistence type="predicted"/>
<accession>A0A1H3BC32</accession>
<dbReference type="AlphaFoldDB" id="A0A1H3BC32"/>
<evidence type="ECO:0000313" key="2">
    <source>
        <dbReference type="Proteomes" id="UP000199529"/>
    </source>
</evidence>